<dbReference type="EMBL" id="MU267976">
    <property type="protein sequence ID" value="KAH7906780.1"/>
    <property type="molecule type" value="Genomic_DNA"/>
</dbReference>
<organism evidence="1 2">
    <name type="scientific">Hygrophoropsis aurantiaca</name>
    <dbReference type="NCBI Taxonomy" id="72124"/>
    <lineage>
        <taxon>Eukaryota</taxon>
        <taxon>Fungi</taxon>
        <taxon>Dikarya</taxon>
        <taxon>Basidiomycota</taxon>
        <taxon>Agaricomycotina</taxon>
        <taxon>Agaricomycetes</taxon>
        <taxon>Agaricomycetidae</taxon>
        <taxon>Boletales</taxon>
        <taxon>Coniophorineae</taxon>
        <taxon>Hygrophoropsidaceae</taxon>
        <taxon>Hygrophoropsis</taxon>
    </lineage>
</organism>
<keyword evidence="2" id="KW-1185">Reference proteome</keyword>
<reference evidence="1" key="1">
    <citation type="journal article" date="2021" name="New Phytol.">
        <title>Evolutionary innovations through gain and loss of genes in the ectomycorrhizal Boletales.</title>
        <authorList>
            <person name="Wu G."/>
            <person name="Miyauchi S."/>
            <person name="Morin E."/>
            <person name="Kuo A."/>
            <person name="Drula E."/>
            <person name="Varga T."/>
            <person name="Kohler A."/>
            <person name="Feng B."/>
            <person name="Cao Y."/>
            <person name="Lipzen A."/>
            <person name="Daum C."/>
            <person name="Hundley H."/>
            <person name="Pangilinan J."/>
            <person name="Johnson J."/>
            <person name="Barry K."/>
            <person name="LaButti K."/>
            <person name="Ng V."/>
            <person name="Ahrendt S."/>
            <person name="Min B."/>
            <person name="Choi I.G."/>
            <person name="Park H."/>
            <person name="Plett J.M."/>
            <person name="Magnuson J."/>
            <person name="Spatafora J.W."/>
            <person name="Nagy L.G."/>
            <person name="Henrissat B."/>
            <person name="Grigoriev I.V."/>
            <person name="Yang Z.L."/>
            <person name="Xu J."/>
            <person name="Martin F.M."/>
        </authorList>
    </citation>
    <scope>NUCLEOTIDE SEQUENCE</scope>
    <source>
        <strain evidence="1">ATCC 28755</strain>
    </source>
</reference>
<sequence>QATNTAHERTIAALQSQLSKSQSTHEHVILPHSQEKPQLLLNPAAYLPDTQPDDTDSSTSPPPVPEPGRRQSKAAAPPPIHIVRPAYNPRYRHTYGYYASRECMLEAVFQLRPDIEEECEARDRSLASIRARAAAIIGVCMGIHGLTTLFGLDPQDISIPQECIENSGAVRLLSICTDEEDRFTERPSQERVEALTKLLSMKQEPRWWRAFDTRSAD</sequence>
<evidence type="ECO:0000313" key="1">
    <source>
        <dbReference type="EMBL" id="KAH7906780.1"/>
    </source>
</evidence>
<accession>A0ACB8A0B8</accession>
<proteinExistence type="predicted"/>
<comment type="caution">
    <text evidence="1">The sequence shown here is derived from an EMBL/GenBank/DDBJ whole genome shotgun (WGS) entry which is preliminary data.</text>
</comment>
<dbReference type="Proteomes" id="UP000790377">
    <property type="component" value="Unassembled WGS sequence"/>
</dbReference>
<feature type="non-terminal residue" evidence="1">
    <location>
        <position position="1"/>
    </location>
</feature>
<name>A0ACB8A0B8_9AGAM</name>
<gene>
    <name evidence="1" type="ORF">BJ138DRAFT_1117263</name>
</gene>
<evidence type="ECO:0000313" key="2">
    <source>
        <dbReference type="Proteomes" id="UP000790377"/>
    </source>
</evidence>
<protein>
    <submittedName>
        <fullName evidence="1">Uncharacterized protein</fullName>
    </submittedName>
</protein>